<reference evidence="7" key="1">
    <citation type="submission" date="2021-04" db="EMBL/GenBank/DDBJ databases">
        <title>Genome sequence of Woronichinia naegeliana from Washington state freshwater lake bloom.</title>
        <authorList>
            <person name="Dreher T.W."/>
        </authorList>
    </citation>
    <scope>NUCLEOTIDE SEQUENCE</scope>
    <source>
        <strain evidence="7">WA131</strain>
    </source>
</reference>
<dbReference type="InterPro" id="IPR038081">
    <property type="entry name" value="CalX-like_sf"/>
</dbReference>
<dbReference type="InterPro" id="IPR026919">
    <property type="entry name" value="ADGRV1"/>
</dbReference>
<dbReference type="PANTHER" id="PTHR46682">
    <property type="entry name" value="ADHESION G-PROTEIN COUPLED RECEPTOR V1"/>
    <property type="match status" value="1"/>
</dbReference>
<dbReference type="EMBL" id="CP073041">
    <property type="protein sequence ID" value="UXE62413.1"/>
    <property type="molecule type" value="Genomic_DNA"/>
</dbReference>
<name>A0A977PXL8_9CYAN</name>
<dbReference type="InterPro" id="IPR013211">
    <property type="entry name" value="LVIVD"/>
</dbReference>
<dbReference type="Proteomes" id="UP001065613">
    <property type="component" value="Chromosome"/>
</dbReference>
<dbReference type="GO" id="GO:0001965">
    <property type="term" value="F:G-protein alpha-subunit binding"/>
    <property type="evidence" value="ECO:0007669"/>
    <property type="project" value="TreeGrafter"/>
</dbReference>
<comment type="subcellular location">
    <subcellularLocation>
        <location evidence="1">Secreted</location>
    </subcellularLocation>
</comment>
<keyword evidence="4" id="KW-0677">Repeat</keyword>
<keyword evidence="2" id="KW-0964">Secreted</keyword>
<protein>
    <submittedName>
        <fullName evidence="7">M10 family metallopeptidase C-terminal domain-containing protein</fullName>
    </submittedName>
</protein>
<evidence type="ECO:0000256" key="4">
    <source>
        <dbReference type="ARBA" id="ARBA00022737"/>
    </source>
</evidence>
<evidence type="ECO:0000259" key="6">
    <source>
        <dbReference type="SMART" id="SM00237"/>
    </source>
</evidence>
<evidence type="ECO:0000313" key="7">
    <source>
        <dbReference type="EMBL" id="UXE62413.1"/>
    </source>
</evidence>
<dbReference type="SUPFAM" id="SSF141072">
    <property type="entry name" value="CalX-like"/>
    <property type="match status" value="2"/>
</dbReference>
<dbReference type="NCBIfam" id="NF041519">
    <property type="entry name" value="bluetail"/>
    <property type="match status" value="1"/>
</dbReference>
<dbReference type="PANTHER" id="PTHR46682:SF1">
    <property type="entry name" value="ADHESION G-PROTEIN COUPLED RECEPTOR V1"/>
    <property type="match status" value="1"/>
</dbReference>
<dbReference type="GO" id="GO:0005737">
    <property type="term" value="C:cytoplasm"/>
    <property type="evidence" value="ECO:0007669"/>
    <property type="project" value="TreeGrafter"/>
</dbReference>
<dbReference type="GO" id="GO:0005509">
    <property type="term" value="F:calcium ion binding"/>
    <property type="evidence" value="ECO:0007669"/>
    <property type="project" value="InterPro"/>
</dbReference>
<feature type="domain" description="Calx-beta" evidence="6">
    <location>
        <begin position="565"/>
        <end position="666"/>
    </location>
</feature>
<dbReference type="SUPFAM" id="SSF51120">
    <property type="entry name" value="beta-Roll"/>
    <property type="match status" value="1"/>
</dbReference>
<dbReference type="GO" id="GO:0005615">
    <property type="term" value="C:extracellular space"/>
    <property type="evidence" value="ECO:0007669"/>
    <property type="project" value="InterPro"/>
</dbReference>
<evidence type="ECO:0000256" key="1">
    <source>
        <dbReference type="ARBA" id="ARBA00004613"/>
    </source>
</evidence>
<dbReference type="InterPro" id="IPR011049">
    <property type="entry name" value="Serralysin-like_metalloprot_C"/>
</dbReference>
<dbReference type="GO" id="GO:0071277">
    <property type="term" value="P:cellular response to calcium ion"/>
    <property type="evidence" value="ECO:0007669"/>
    <property type="project" value="TreeGrafter"/>
</dbReference>
<organism evidence="7">
    <name type="scientific">Woronichinia naegeliana WA131</name>
    <dbReference type="NCBI Taxonomy" id="2824559"/>
    <lineage>
        <taxon>Bacteria</taxon>
        <taxon>Bacillati</taxon>
        <taxon>Cyanobacteriota</taxon>
        <taxon>Cyanophyceae</taxon>
        <taxon>Synechococcales</taxon>
        <taxon>Coelosphaeriaceae</taxon>
        <taxon>Woronichinia</taxon>
    </lineage>
</organism>
<dbReference type="SMART" id="SM00237">
    <property type="entry name" value="Calx_beta"/>
    <property type="match status" value="2"/>
</dbReference>
<keyword evidence="3" id="KW-0732">Signal</keyword>
<dbReference type="GO" id="GO:0010855">
    <property type="term" value="F:adenylate cyclase inhibitor activity"/>
    <property type="evidence" value="ECO:0007669"/>
    <property type="project" value="TreeGrafter"/>
</dbReference>
<dbReference type="InterPro" id="IPR003644">
    <property type="entry name" value="Calx_beta"/>
</dbReference>
<dbReference type="GO" id="GO:0016020">
    <property type="term" value="C:membrane"/>
    <property type="evidence" value="ECO:0007669"/>
    <property type="project" value="InterPro"/>
</dbReference>
<dbReference type="Pfam" id="PF03160">
    <property type="entry name" value="Calx-beta"/>
    <property type="match status" value="2"/>
</dbReference>
<feature type="domain" description="Calx-beta" evidence="6">
    <location>
        <begin position="451"/>
        <end position="552"/>
    </location>
</feature>
<dbReference type="Pfam" id="PF08309">
    <property type="entry name" value="LVIVD"/>
    <property type="match status" value="7"/>
</dbReference>
<dbReference type="Gene3D" id="2.60.40.2030">
    <property type="match status" value="2"/>
</dbReference>
<proteinExistence type="predicted"/>
<evidence type="ECO:0000256" key="5">
    <source>
        <dbReference type="ARBA" id="ARBA00022837"/>
    </source>
</evidence>
<dbReference type="Pfam" id="PF08548">
    <property type="entry name" value="Peptidase_M10_C"/>
    <property type="match status" value="1"/>
</dbReference>
<dbReference type="GO" id="GO:0004930">
    <property type="term" value="F:G protein-coupled receptor activity"/>
    <property type="evidence" value="ECO:0007669"/>
    <property type="project" value="InterPro"/>
</dbReference>
<dbReference type="KEGG" id="wna:KA717_06415"/>
<dbReference type="AlphaFoldDB" id="A0A977PXL8"/>
<sequence>MSNVSVSSLASVYDQLTSFANLSNFWSLFDTAFGSSYDYATAANFRSQWQSGNFSLFPQIEVVSGDVLGTANGAYAISTNRIYLSDRFVSSASQQSLEAVILEEIGHFVDAQVNATDTPGDEGELFSDLVRGVSVSDSELSRMKGENDWAAIVVNGQSIAVEQSITQIGTYDTPSYAEGVQVVGNYAYVADDYSGLQIINISNPAAPTLTGSYDTTGYAYGVQVVGNYAYVADAYSGLQIINISNPAAPTLAGSYDTTGYAYWVQVVGNYAYVADFYSGLQIINISNPAAPTLTGSYDTPSYAFEVQVVGNYAYVADWDSGLQIINISNPAAPTLTGSYDTTGFAYGVQVVGNYAYVADDYSGLQIINISNPAAPTLAGTYDTPGFAQKVQEVGNYAYVADSDSGLQIIDISNPAAPTLAGTYDTPSLANGVQVVGNYAYVADYDGGLKILDVSDFTSTPTTVNLAVAPTSVTEDGTTNLVYSFTRTGPTTNALTVNYSIAGTADATDYTGATPETGKTITFAAGSATATLTINPTADTTIEANETVALTLATGTGYTIGTTTAVTGTITNDDLPSINLSPNGQTAVEGLTSPQNLSYTVSLSSSSTQTITVQYSTANGTALAGSDYTATTGTLTFNPGVTNKTISIPILNNSVNEANETFTVKLTSPTNAILGGTATVTNTITDTLSASTTTTLAANVENLLLTGTTAIYGTGNAGNNVITGNSAANTLDGKAGIDTLTGGTGTDTFVFQFGQSLVANSDRITDFAIGTDKIDLLTQSGLATNAPTAFTRAVDSSAANLTTVVNNVFTDANGAIAGNQALAINSAALVKVTTTGITGTYLVVNDGTAGFQATNDLLINITGFTGTIPALGTIAVNSFFV</sequence>
<evidence type="ECO:0000256" key="2">
    <source>
        <dbReference type="ARBA" id="ARBA00022525"/>
    </source>
</evidence>
<dbReference type="SUPFAM" id="SSF50969">
    <property type="entry name" value="YVTN repeat-like/Quinoprotein amine dehydrogenase"/>
    <property type="match status" value="1"/>
</dbReference>
<keyword evidence="5" id="KW-0106">Calcium</keyword>
<dbReference type="InterPro" id="IPR013858">
    <property type="entry name" value="Peptidase_M10B_C"/>
</dbReference>
<evidence type="ECO:0000256" key="3">
    <source>
        <dbReference type="ARBA" id="ARBA00022729"/>
    </source>
</evidence>
<dbReference type="InterPro" id="IPR011044">
    <property type="entry name" value="Quino_amine_DH_bsu"/>
</dbReference>
<accession>A0A977PXL8</accession>
<dbReference type="InterPro" id="IPR048165">
    <property type="entry name" value="Bluetail_dom"/>
</dbReference>
<gene>
    <name evidence="7" type="ORF">KA717_06415</name>
</gene>